<organism evidence="2 3">
    <name type="scientific">Grus japonensis</name>
    <name type="common">Japanese crane</name>
    <name type="synonym">Red-crowned crane</name>
    <dbReference type="NCBI Taxonomy" id="30415"/>
    <lineage>
        <taxon>Eukaryota</taxon>
        <taxon>Metazoa</taxon>
        <taxon>Chordata</taxon>
        <taxon>Craniata</taxon>
        <taxon>Vertebrata</taxon>
        <taxon>Euteleostomi</taxon>
        <taxon>Archelosauria</taxon>
        <taxon>Archosauria</taxon>
        <taxon>Dinosauria</taxon>
        <taxon>Saurischia</taxon>
        <taxon>Theropoda</taxon>
        <taxon>Coelurosauria</taxon>
        <taxon>Aves</taxon>
        <taxon>Neognathae</taxon>
        <taxon>Neoaves</taxon>
        <taxon>Gruiformes</taxon>
        <taxon>Gruidae</taxon>
        <taxon>Grus</taxon>
    </lineage>
</organism>
<evidence type="ECO:0000256" key="1">
    <source>
        <dbReference type="SAM" id="MobiDB-lite"/>
    </source>
</evidence>
<reference evidence="2 3" key="1">
    <citation type="submission" date="2024-06" db="EMBL/GenBank/DDBJ databases">
        <title>The draft genome of Grus japonensis, version 3.</title>
        <authorList>
            <person name="Nabeshima K."/>
            <person name="Suzuki S."/>
            <person name="Onuma M."/>
        </authorList>
    </citation>
    <scope>NUCLEOTIDE SEQUENCE [LARGE SCALE GENOMIC DNA]</scope>
    <source>
        <strain evidence="2 3">451A</strain>
    </source>
</reference>
<dbReference type="PANTHER" id="PTHR33395:SF22">
    <property type="entry name" value="REVERSE TRANSCRIPTASE DOMAIN-CONTAINING PROTEIN"/>
    <property type="match status" value="1"/>
</dbReference>
<dbReference type="PANTHER" id="PTHR33395">
    <property type="entry name" value="TRANSCRIPTASE, PUTATIVE-RELATED-RELATED"/>
    <property type="match status" value="1"/>
</dbReference>
<sequence length="186" mass="21560">MNKELLGKVRHKKEAYRGWKQGQVAWEEYKETVRAARDQVRKVKALIEINLSRDVKGSKKSFYRYVSDKRKSRENVCPLWKAMGDLVTWGMEKAEVLNDFFASAFTDKSSSHTTQVTDGKGRDWENEEPPTVGDQVRDHLRNLKVHKSMGPDEMHLQVLRELVDEVAKPLSIIFEKLWQSGEVPTD</sequence>
<name>A0ABC9WID7_GRUJA</name>
<protein>
    <submittedName>
        <fullName evidence="2">Mitochondrial enolase superfamily member 1</fullName>
    </submittedName>
</protein>
<gene>
    <name evidence="2" type="ORF">GRJ2_000969800</name>
</gene>
<dbReference type="AlphaFoldDB" id="A0ABC9WID7"/>
<accession>A0ABC9WID7</accession>
<comment type="caution">
    <text evidence="2">The sequence shown here is derived from an EMBL/GenBank/DDBJ whole genome shotgun (WGS) entry which is preliminary data.</text>
</comment>
<evidence type="ECO:0000313" key="3">
    <source>
        <dbReference type="Proteomes" id="UP001623348"/>
    </source>
</evidence>
<feature type="region of interest" description="Disordered" evidence="1">
    <location>
        <begin position="111"/>
        <end position="134"/>
    </location>
</feature>
<dbReference type="Proteomes" id="UP001623348">
    <property type="component" value="Unassembled WGS sequence"/>
</dbReference>
<proteinExistence type="predicted"/>
<keyword evidence="3" id="KW-1185">Reference proteome</keyword>
<evidence type="ECO:0000313" key="2">
    <source>
        <dbReference type="EMBL" id="GAB0185045.1"/>
    </source>
</evidence>
<dbReference type="EMBL" id="BAAFJT010000002">
    <property type="protein sequence ID" value="GAB0185045.1"/>
    <property type="molecule type" value="Genomic_DNA"/>
</dbReference>